<comment type="similarity">
    <text evidence="1 5 6">Belongs to the peptidase S8 family.</text>
</comment>
<dbReference type="RefSeq" id="WP_380081751.1">
    <property type="nucleotide sequence ID" value="NZ_JBHSWD010000001.1"/>
</dbReference>
<evidence type="ECO:0000313" key="10">
    <source>
        <dbReference type="Proteomes" id="UP001596297"/>
    </source>
</evidence>
<evidence type="ECO:0000256" key="3">
    <source>
        <dbReference type="ARBA" id="ARBA00022801"/>
    </source>
</evidence>
<dbReference type="Proteomes" id="UP001596297">
    <property type="component" value="Unassembled WGS sequence"/>
</dbReference>
<gene>
    <name evidence="9" type="ORF">ACFP81_00905</name>
</gene>
<keyword evidence="3 5" id="KW-0378">Hydrolase</keyword>
<dbReference type="InterPro" id="IPR023827">
    <property type="entry name" value="Peptidase_S8_Asp-AS"/>
</dbReference>
<evidence type="ECO:0000259" key="8">
    <source>
        <dbReference type="Pfam" id="PF00082"/>
    </source>
</evidence>
<reference evidence="10" key="1">
    <citation type="journal article" date="2019" name="Int. J. Syst. Evol. Microbiol.">
        <title>The Global Catalogue of Microorganisms (GCM) 10K type strain sequencing project: providing services to taxonomists for standard genome sequencing and annotation.</title>
        <authorList>
            <consortium name="The Broad Institute Genomics Platform"/>
            <consortium name="The Broad Institute Genome Sequencing Center for Infectious Disease"/>
            <person name="Wu L."/>
            <person name="Ma J."/>
        </authorList>
    </citation>
    <scope>NUCLEOTIDE SEQUENCE [LARGE SCALE GENOMIC DNA]</scope>
    <source>
        <strain evidence="10">CGMCC 1.15772</strain>
    </source>
</reference>
<dbReference type="Pfam" id="PF00082">
    <property type="entry name" value="Peptidase_S8"/>
    <property type="match status" value="1"/>
</dbReference>
<evidence type="ECO:0000256" key="4">
    <source>
        <dbReference type="ARBA" id="ARBA00022825"/>
    </source>
</evidence>
<dbReference type="InterPro" id="IPR022398">
    <property type="entry name" value="Peptidase_S8_His-AS"/>
</dbReference>
<evidence type="ECO:0000256" key="1">
    <source>
        <dbReference type="ARBA" id="ARBA00011073"/>
    </source>
</evidence>
<evidence type="ECO:0000256" key="5">
    <source>
        <dbReference type="PROSITE-ProRule" id="PRU01240"/>
    </source>
</evidence>
<evidence type="ECO:0000256" key="7">
    <source>
        <dbReference type="SAM" id="MobiDB-lite"/>
    </source>
</evidence>
<dbReference type="PANTHER" id="PTHR43806:SF11">
    <property type="entry name" value="CEREVISIN-RELATED"/>
    <property type="match status" value="1"/>
</dbReference>
<dbReference type="PROSITE" id="PS51892">
    <property type="entry name" value="SUBTILASE"/>
    <property type="match status" value="1"/>
</dbReference>
<evidence type="ECO:0000256" key="2">
    <source>
        <dbReference type="ARBA" id="ARBA00022670"/>
    </source>
</evidence>
<dbReference type="InterPro" id="IPR023828">
    <property type="entry name" value="Peptidase_S8_Ser-AS"/>
</dbReference>
<protein>
    <submittedName>
        <fullName evidence="9">S8 family serine peptidase</fullName>
    </submittedName>
</protein>
<dbReference type="Gene3D" id="3.40.50.200">
    <property type="entry name" value="Peptidase S8/S53 domain"/>
    <property type="match status" value="1"/>
</dbReference>
<feature type="active site" description="Charge relay system" evidence="5">
    <location>
        <position position="359"/>
    </location>
</feature>
<dbReference type="SUPFAM" id="SSF52743">
    <property type="entry name" value="Subtilisin-like"/>
    <property type="match status" value="1"/>
</dbReference>
<dbReference type="EMBL" id="JBHSWD010000001">
    <property type="protein sequence ID" value="MFC6590735.1"/>
    <property type="molecule type" value="Genomic_DNA"/>
</dbReference>
<dbReference type="InterPro" id="IPR015500">
    <property type="entry name" value="Peptidase_S8_subtilisin-rel"/>
</dbReference>
<feature type="region of interest" description="Disordered" evidence="7">
    <location>
        <begin position="314"/>
        <end position="359"/>
    </location>
</feature>
<dbReference type="PRINTS" id="PR00723">
    <property type="entry name" value="SUBTILISIN"/>
</dbReference>
<dbReference type="InterPro" id="IPR036852">
    <property type="entry name" value="Peptidase_S8/S53_dom_sf"/>
</dbReference>
<name>A0ABW1YBI2_9DEIO</name>
<feature type="active site" description="Charge relay system" evidence="5">
    <location>
        <position position="569"/>
    </location>
</feature>
<dbReference type="PROSITE" id="PS00138">
    <property type="entry name" value="SUBTILASE_SER"/>
    <property type="match status" value="1"/>
</dbReference>
<evidence type="ECO:0000313" key="9">
    <source>
        <dbReference type="EMBL" id="MFC6590735.1"/>
    </source>
</evidence>
<accession>A0ABW1YBI2</accession>
<comment type="caution">
    <text evidence="9">The sequence shown here is derived from an EMBL/GenBank/DDBJ whole genome shotgun (WGS) entry which is preliminary data.</text>
</comment>
<dbReference type="PROSITE" id="PS00137">
    <property type="entry name" value="SUBTILASE_HIS"/>
    <property type="match status" value="1"/>
</dbReference>
<evidence type="ECO:0000256" key="6">
    <source>
        <dbReference type="RuleBase" id="RU003355"/>
    </source>
</evidence>
<dbReference type="InterPro" id="IPR000209">
    <property type="entry name" value="Peptidase_S8/S53_dom"/>
</dbReference>
<sequence length="618" mass="63667">MKTHLSWLLSAGLLLPACDQSGPPAGPAVPPPSPTPPSSCAGVLENRAVNLGHALTGEVCLPLDGRWTLRDYPAWLRPSLTSGSGDIRLTLSADRSRATPLAADQPTLRGKVLVGWTRGAESGTVALEVTAEQYRLTGRVLEHPPVSGLDVGRDSVQAGHPERPAAGVLVGFQTARLAGAAWQGLRGSPQAQAEAEARETVEALQALPGAQGAQRIAPKVLLLPEATPEDLQALERLGSVAYAVPNAVLHQQAELETPVTPPDQYAPLQWPFQLLGYGAVWRDMQLGGYTRPVTVAVVDSGIRMDHPDLQGQFYGPGEGALDVLDERPAAPTPYHNGDGDGPDLDPTDPATPGRVRGSHGTHVAGILAARWGELPVTAPNLSRSGVVGASYLAPVKVLPVRAIDAQGDTQASDVIHAVRYAAGLPVTIGGQTYINPHPAQVINLSLGGQMRAAEAQPICDAVDEARAKGALVVAAGGNFYGTQAVYPAACPGAVAVASVTLSGGQAPEHARYSNSYAQIALSAPGGADLGGGSFNGATLNGQPFPDQVFSTDWDYTLNQPKYSAQSGTSQAAPQVSALAALLLSKGVTTGPADTLARMIETATPSALPLSAAPAPATA</sequence>
<keyword evidence="4 5" id="KW-0720">Serine protease</keyword>
<dbReference type="PANTHER" id="PTHR43806">
    <property type="entry name" value="PEPTIDASE S8"/>
    <property type="match status" value="1"/>
</dbReference>
<keyword evidence="10" id="KW-1185">Reference proteome</keyword>
<feature type="domain" description="Peptidase S8/S53" evidence="8">
    <location>
        <begin position="293"/>
        <end position="604"/>
    </location>
</feature>
<dbReference type="InterPro" id="IPR050131">
    <property type="entry name" value="Peptidase_S8_subtilisin-like"/>
</dbReference>
<feature type="active site" description="Charge relay system" evidence="5">
    <location>
        <position position="299"/>
    </location>
</feature>
<dbReference type="PROSITE" id="PS00136">
    <property type="entry name" value="SUBTILASE_ASP"/>
    <property type="match status" value="1"/>
</dbReference>
<keyword evidence="2 5" id="KW-0645">Protease</keyword>
<proteinExistence type="inferred from homology"/>
<organism evidence="9 10">
    <name type="scientific">Deinococcus lacus</name>
    <dbReference type="NCBI Taxonomy" id="392561"/>
    <lineage>
        <taxon>Bacteria</taxon>
        <taxon>Thermotogati</taxon>
        <taxon>Deinococcota</taxon>
        <taxon>Deinococci</taxon>
        <taxon>Deinococcales</taxon>
        <taxon>Deinococcaceae</taxon>
        <taxon>Deinococcus</taxon>
    </lineage>
</organism>